<dbReference type="GO" id="GO:0046872">
    <property type="term" value="F:metal ion binding"/>
    <property type="evidence" value="ECO:0007669"/>
    <property type="project" value="UniProtKB-KW"/>
</dbReference>
<dbReference type="Proteomes" id="UP000054771">
    <property type="component" value="Unassembled WGS sequence"/>
</dbReference>
<dbReference type="PANTHER" id="PTHR33938">
    <property type="entry name" value="FERULOYL ESTERASE B-RELATED"/>
    <property type="match status" value="1"/>
</dbReference>
<keyword evidence="10" id="KW-1185">Reference proteome</keyword>
<evidence type="ECO:0000256" key="7">
    <source>
        <dbReference type="ARBA" id="ARBA00023157"/>
    </source>
</evidence>
<keyword evidence="4" id="KW-0732">Signal</keyword>
<keyword evidence="6" id="KW-0106">Calcium</keyword>
<name>A0A0U5GFZ1_ASPCI</name>
<protein>
    <recommendedName>
        <fullName evidence="8">Carboxylic ester hydrolase</fullName>
        <ecNumber evidence="8">3.1.1.-</ecNumber>
    </recommendedName>
</protein>
<evidence type="ECO:0000313" key="9">
    <source>
        <dbReference type="EMBL" id="CEL10215.1"/>
    </source>
</evidence>
<keyword evidence="2" id="KW-0719">Serine esterase</keyword>
<dbReference type="EMBL" id="CDMC01000017">
    <property type="protein sequence ID" value="CEL10215.1"/>
    <property type="molecule type" value="Genomic_DNA"/>
</dbReference>
<dbReference type="OMA" id="TYHGLVI"/>
<keyword evidence="5 8" id="KW-0378">Hydrolase</keyword>
<dbReference type="PANTHER" id="PTHR33938:SF13">
    <property type="entry name" value="CARBOXYLIC ESTER HYDROLASE"/>
    <property type="match status" value="1"/>
</dbReference>
<reference evidence="10" key="1">
    <citation type="journal article" date="2016" name="Genome Announc.">
        <title>Draft genome sequences of fungus Aspergillus calidoustus.</title>
        <authorList>
            <person name="Horn F."/>
            <person name="Linde J."/>
            <person name="Mattern D.J."/>
            <person name="Walther G."/>
            <person name="Guthke R."/>
            <person name="Scherlach K."/>
            <person name="Martin K."/>
            <person name="Brakhage A.A."/>
            <person name="Petzke L."/>
            <person name="Valiante V."/>
        </authorList>
    </citation>
    <scope>NUCLEOTIDE SEQUENCE [LARGE SCALE GENOMIC DNA]</scope>
    <source>
        <strain evidence="10">SF006504</strain>
    </source>
</reference>
<dbReference type="EC" id="3.1.1.-" evidence="8"/>
<dbReference type="AlphaFoldDB" id="A0A0U5GFZ1"/>
<comment type="similarity">
    <text evidence="1 8">Belongs to the tannase family.</text>
</comment>
<keyword evidence="3" id="KW-0479">Metal-binding</keyword>
<proteinExistence type="inferred from homology"/>
<sequence length="531" mass="57052">MALSSFSPAAPCTAPTFSSISLFGAQILHTTATPVTNYPQTNSIISPILRDAQPPVIVQNASFCNVTVTYTHPGRDDALTAEIWLPSLPAGWNGRLQSVGGGGWTAGRSLSSYASMAGAVYEGYATATTDGGIPPGTGPESWGLVSEGNLNTVALENFGDRSLGDLAILAKAAIRAYYAQDPLYSYWTGCSNGGRQASILAQQYPSAYDGILAAAPALHWPQIAITRAWPSFYMDLTKQYPRKCEMEALTRFAIAQCDALDGVQDGLISDPEKCRKRFRLREFLGKSILCSEVGEKIRISAAAVDVTRALLAGPRFANGDFLWFGYEPGTDLSALVVLDPACTGHGGGACTPASVTDPLTPLSWWKTFVLKNNEANVTSLTHAQYDQLYLTLKKVLVPVAATEPRITDFQRAGGKMLTFHGLADNAITPESTLHYFQEVSSALDNVPDFYRYYRVPGLEHCSGGSGGQPVHLFDQLRAWVEKGTAPGASAVTVTLPSNGTMEQLICPYPQKAVYQRGCGRRSSSEGCWKCT</sequence>
<dbReference type="InterPro" id="IPR029058">
    <property type="entry name" value="AB_hydrolase_fold"/>
</dbReference>
<evidence type="ECO:0000256" key="5">
    <source>
        <dbReference type="ARBA" id="ARBA00022801"/>
    </source>
</evidence>
<dbReference type="STRING" id="454130.A0A0U5GFZ1"/>
<organism evidence="9 10">
    <name type="scientific">Aspergillus calidoustus</name>
    <dbReference type="NCBI Taxonomy" id="454130"/>
    <lineage>
        <taxon>Eukaryota</taxon>
        <taxon>Fungi</taxon>
        <taxon>Dikarya</taxon>
        <taxon>Ascomycota</taxon>
        <taxon>Pezizomycotina</taxon>
        <taxon>Eurotiomycetes</taxon>
        <taxon>Eurotiomycetidae</taxon>
        <taxon>Eurotiales</taxon>
        <taxon>Aspergillaceae</taxon>
        <taxon>Aspergillus</taxon>
        <taxon>Aspergillus subgen. Nidulantes</taxon>
    </lineage>
</organism>
<keyword evidence="7" id="KW-1015">Disulfide bond</keyword>
<evidence type="ECO:0000256" key="2">
    <source>
        <dbReference type="ARBA" id="ARBA00022487"/>
    </source>
</evidence>
<evidence type="ECO:0000313" key="10">
    <source>
        <dbReference type="Proteomes" id="UP000054771"/>
    </source>
</evidence>
<evidence type="ECO:0000256" key="4">
    <source>
        <dbReference type="ARBA" id="ARBA00022729"/>
    </source>
</evidence>
<dbReference type="InterPro" id="IPR011118">
    <property type="entry name" value="Tannase/feruloyl_esterase"/>
</dbReference>
<dbReference type="Pfam" id="PF07519">
    <property type="entry name" value="Tannase"/>
    <property type="match status" value="1"/>
</dbReference>
<dbReference type="SUPFAM" id="SSF53474">
    <property type="entry name" value="alpha/beta-Hydrolases"/>
    <property type="match status" value="1"/>
</dbReference>
<dbReference type="Gene3D" id="3.40.50.1820">
    <property type="entry name" value="alpha/beta hydrolase"/>
    <property type="match status" value="1"/>
</dbReference>
<evidence type="ECO:0000256" key="8">
    <source>
        <dbReference type="RuleBase" id="RU361238"/>
    </source>
</evidence>
<gene>
    <name evidence="9" type="ORF">ASPCAL13339</name>
</gene>
<evidence type="ECO:0000256" key="3">
    <source>
        <dbReference type="ARBA" id="ARBA00022723"/>
    </source>
</evidence>
<evidence type="ECO:0000256" key="1">
    <source>
        <dbReference type="ARBA" id="ARBA00006249"/>
    </source>
</evidence>
<evidence type="ECO:0000256" key="6">
    <source>
        <dbReference type="ARBA" id="ARBA00022837"/>
    </source>
</evidence>
<dbReference type="OrthoDB" id="3039123at2759"/>
<dbReference type="GO" id="GO:0030600">
    <property type="term" value="F:feruloyl esterase activity"/>
    <property type="evidence" value="ECO:0007669"/>
    <property type="project" value="UniProtKB-ARBA"/>
</dbReference>
<accession>A0A0U5GFZ1</accession>